<organism evidence="1 2">
    <name type="scientific">Gigaspora margarita</name>
    <dbReference type="NCBI Taxonomy" id="4874"/>
    <lineage>
        <taxon>Eukaryota</taxon>
        <taxon>Fungi</taxon>
        <taxon>Fungi incertae sedis</taxon>
        <taxon>Mucoromycota</taxon>
        <taxon>Glomeromycotina</taxon>
        <taxon>Glomeromycetes</taxon>
        <taxon>Diversisporales</taxon>
        <taxon>Gigasporaceae</taxon>
        <taxon>Gigaspora</taxon>
    </lineage>
</organism>
<dbReference type="OrthoDB" id="10457229at2759"/>
<name>A0A8H4AIV8_GIGMA</name>
<dbReference type="Proteomes" id="UP000439903">
    <property type="component" value="Unassembled WGS sequence"/>
</dbReference>
<dbReference type="EMBL" id="WTPW01000548">
    <property type="protein sequence ID" value="KAF0500658.1"/>
    <property type="molecule type" value="Genomic_DNA"/>
</dbReference>
<comment type="caution">
    <text evidence="1">The sequence shown here is derived from an EMBL/GenBank/DDBJ whole genome shotgun (WGS) entry which is preliminary data.</text>
</comment>
<sequence>MLAKEHRYFSCHTRNIKFAHGEETLSEKLPLTRNINMSNSGLHSLSDLFIFTNFYSKGLDKTQVLQGRLKGISNTNLNMEVSEYNAKEILNNDLLNITIRLIIIREVTS</sequence>
<evidence type="ECO:0000313" key="1">
    <source>
        <dbReference type="EMBL" id="KAF0500658.1"/>
    </source>
</evidence>
<accession>A0A8H4AIV8</accession>
<keyword evidence="2" id="KW-1185">Reference proteome</keyword>
<reference evidence="1 2" key="1">
    <citation type="journal article" date="2019" name="Environ. Microbiol.">
        <title>At the nexus of three kingdoms: the genome of the mycorrhizal fungus Gigaspora margarita provides insights into plant, endobacterial and fungal interactions.</title>
        <authorList>
            <person name="Venice F."/>
            <person name="Ghignone S."/>
            <person name="Salvioli di Fossalunga A."/>
            <person name="Amselem J."/>
            <person name="Novero M."/>
            <person name="Xianan X."/>
            <person name="Sedzielewska Toro K."/>
            <person name="Morin E."/>
            <person name="Lipzen A."/>
            <person name="Grigoriev I.V."/>
            <person name="Henrissat B."/>
            <person name="Martin F.M."/>
            <person name="Bonfante P."/>
        </authorList>
    </citation>
    <scope>NUCLEOTIDE SEQUENCE [LARGE SCALE GENOMIC DNA]</scope>
    <source>
        <strain evidence="1 2">BEG34</strain>
    </source>
</reference>
<protein>
    <submittedName>
        <fullName evidence="1">Uncharacterized protein</fullName>
    </submittedName>
</protein>
<dbReference type="AlphaFoldDB" id="A0A8H4AIV8"/>
<gene>
    <name evidence="1" type="ORF">F8M41_020194</name>
</gene>
<evidence type="ECO:0000313" key="2">
    <source>
        <dbReference type="Proteomes" id="UP000439903"/>
    </source>
</evidence>
<proteinExistence type="predicted"/>